<proteinExistence type="predicted"/>
<dbReference type="KEGG" id="btw:BF38_5489"/>
<reference evidence="1 2" key="1">
    <citation type="journal article" date="2015" name="Genome Announc.">
        <title>Complete genome sequences for 35 biothreat assay-relevant bacillus species.</title>
        <authorList>
            <person name="Johnson S.L."/>
            <person name="Daligault H.E."/>
            <person name="Davenport K.W."/>
            <person name="Jaissle J."/>
            <person name="Frey K.G."/>
            <person name="Ladner J.T."/>
            <person name="Broomall S.M."/>
            <person name="Bishop-Lilly K.A."/>
            <person name="Bruce D.C."/>
            <person name="Gibbons H.S."/>
            <person name="Coyne S.R."/>
            <person name="Lo C.C."/>
            <person name="Meincke L."/>
            <person name="Munk A.C."/>
            <person name="Koroleva G.I."/>
            <person name="Rosenzweig C.N."/>
            <person name="Palacios G.F."/>
            <person name="Redden C.L."/>
            <person name="Minogue T.D."/>
            <person name="Chain P.S."/>
        </authorList>
    </citation>
    <scope>NUCLEOTIDE SEQUENCE [LARGE SCALE GENOMIC DNA]</scope>
    <source>
        <strain evidence="1 2">HD1011</strain>
    </source>
</reference>
<sequence>MFRYVIHILSESYRRKKFYLSEKSVFLIEKFYSEISLPLLGNPLFKVNKECFVERGGFLSKEFYRTLID</sequence>
<evidence type="ECO:0000313" key="2">
    <source>
        <dbReference type="Proteomes" id="UP000031876"/>
    </source>
</evidence>
<organism evidence="1 2">
    <name type="scientific">Bacillus thuringiensis</name>
    <dbReference type="NCBI Taxonomy" id="1428"/>
    <lineage>
        <taxon>Bacteria</taxon>
        <taxon>Bacillati</taxon>
        <taxon>Bacillota</taxon>
        <taxon>Bacilli</taxon>
        <taxon>Bacillales</taxon>
        <taxon>Bacillaceae</taxon>
        <taxon>Bacillus</taxon>
        <taxon>Bacillus cereus group</taxon>
    </lineage>
</organism>
<dbReference type="EMBL" id="CP009336">
    <property type="protein sequence ID" value="AJG79537.1"/>
    <property type="molecule type" value="Genomic_DNA"/>
</dbReference>
<evidence type="ECO:0000313" key="1">
    <source>
        <dbReference type="EMBL" id="AJG79537.1"/>
    </source>
</evidence>
<accession>A0AB33B5V3</accession>
<dbReference type="Proteomes" id="UP000031876">
    <property type="component" value="Plasmid 1"/>
</dbReference>
<protein>
    <submittedName>
        <fullName evidence="1">Uncharacterized protein</fullName>
    </submittedName>
</protein>
<name>A0AB33B5V3_BACTU</name>
<dbReference type="AlphaFoldDB" id="A0AB33B5V3"/>
<keyword evidence="1" id="KW-0614">Plasmid</keyword>
<gene>
    <name evidence="1" type="ORF">BF38_5489</name>
</gene>
<geneLocation type="plasmid" evidence="1 2">
    <name>1</name>
</geneLocation>